<evidence type="ECO:0000313" key="11">
    <source>
        <dbReference type="EMBL" id="KUN39858.1"/>
    </source>
</evidence>
<comment type="pathway">
    <text evidence="8">Amino-acid biosynthesis; L-proline biosynthesis; L-glutamate 5-semialdehyde from L-glutamate: step 1/2.</text>
</comment>
<feature type="binding site" evidence="8">
    <location>
        <position position="161"/>
    </location>
    <ligand>
        <name>substrate</name>
    </ligand>
</feature>
<dbReference type="SUPFAM" id="SSF53633">
    <property type="entry name" value="Carbamate kinase-like"/>
    <property type="match status" value="1"/>
</dbReference>
<comment type="catalytic activity">
    <reaction evidence="8">
        <text>L-glutamate + ATP = L-glutamyl 5-phosphate + ADP</text>
        <dbReference type="Rhea" id="RHEA:14877"/>
        <dbReference type="ChEBI" id="CHEBI:29985"/>
        <dbReference type="ChEBI" id="CHEBI:30616"/>
        <dbReference type="ChEBI" id="CHEBI:58274"/>
        <dbReference type="ChEBI" id="CHEBI:456216"/>
        <dbReference type="EC" id="2.7.2.11"/>
    </reaction>
</comment>
<dbReference type="GO" id="GO:0005829">
    <property type="term" value="C:cytosol"/>
    <property type="evidence" value="ECO:0007669"/>
    <property type="project" value="TreeGrafter"/>
</dbReference>
<dbReference type="EMBL" id="LMWS01000009">
    <property type="protein sequence ID" value="KUN39858.1"/>
    <property type="molecule type" value="Genomic_DNA"/>
</dbReference>
<feature type="binding site" evidence="8">
    <location>
        <begin position="181"/>
        <end position="182"/>
    </location>
    <ligand>
        <name>ATP</name>
        <dbReference type="ChEBI" id="CHEBI:30616"/>
    </ligand>
</feature>
<dbReference type="GO" id="GO:0005524">
    <property type="term" value="F:ATP binding"/>
    <property type="evidence" value="ECO:0007669"/>
    <property type="project" value="UniProtKB-KW"/>
</dbReference>
<dbReference type="PRINTS" id="PR00474">
    <property type="entry name" value="GLU5KINASE"/>
</dbReference>
<name>A0A101R1F4_9ACTN</name>
<dbReference type="RefSeq" id="WP_067230254.1">
    <property type="nucleotide sequence ID" value="NZ_KQ948550.1"/>
</dbReference>
<dbReference type="GO" id="GO:0003723">
    <property type="term" value="F:RNA binding"/>
    <property type="evidence" value="ECO:0007669"/>
    <property type="project" value="InterPro"/>
</dbReference>
<dbReference type="InterPro" id="IPR001057">
    <property type="entry name" value="Glu/AcGlu_kinase"/>
</dbReference>
<dbReference type="InterPro" id="IPR041739">
    <property type="entry name" value="G5K_ProB"/>
</dbReference>
<evidence type="ECO:0000256" key="9">
    <source>
        <dbReference type="SAM" id="MobiDB-lite"/>
    </source>
</evidence>
<dbReference type="NCBIfam" id="TIGR01027">
    <property type="entry name" value="proB"/>
    <property type="match status" value="1"/>
</dbReference>
<evidence type="ECO:0000256" key="1">
    <source>
        <dbReference type="ARBA" id="ARBA00022490"/>
    </source>
</evidence>
<evidence type="ECO:0000256" key="5">
    <source>
        <dbReference type="ARBA" id="ARBA00022741"/>
    </source>
</evidence>
<dbReference type="STRING" id="68231.AQJ30_07735"/>
<dbReference type="InterPro" id="IPR005715">
    <property type="entry name" value="Glu_5kinase/COase_Synthase"/>
</dbReference>
<dbReference type="InterPro" id="IPR036974">
    <property type="entry name" value="PUA_sf"/>
</dbReference>
<keyword evidence="12" id="KW-1185">Reference proteome</keyword>
<dbReference type="InterPro" id="IPR019797">
    <property type="entry name" value="Glutamate_5-kinase_CS"/>
</dbReference>
<dbReference type="InterPro" id="IPR015947">
    <property type="entry name" value="PUA-like_sf"/>
</dbReference>
<dbReference type="HAMAP" id="MF_00456">
    <property type="entry name" value="ProB"/>
    <property type="match status" value="1"/>
</dbReference>
<dbReference type="SUPFAM" id="SSF88697">
    <property type="entry name" value="PUA domain-like"/>
    <property type="match status" value="1"/>
</dbReference>
<reference evidence="11 12" key="1">
    <citation type="submission" date="2015-10" db="EMBL/GenBank/DDBJ databases">
        <title>Draft genome sequence of Streptomyces longwoodensis DSM 41677, type strain for the species Streptomyces longwoodensis.</title>
        <authorList>
            <person name="Ruckert C."/>
            <person name="Winkler A."/>
            <person name="Kalinowski J."/>
            <person name="Kampfer P."/>
            <person name="Glaeser S."/>
        </authorList>
    </citation>
    <scope>NUCLEOTIDE SEQUENCE [LARGE SCALE GENOMIC DNA]</scope>
    <source>
        <strain evidence="11 12">DSM 41677</strain>
    </source>
</reference>
<dbReference type="FunFam" id="3.40.1160.10:FF:000018">
    <property type="entry name" value="Glutamate 5-kinase"/>
    <property type="match status" value="1"/>
</dbReference>
<dbReference type="InterPro" id="IPR011529">
    <property type="entry name" value="Glu_5kinase"/>
</dbReference>
<feature type="binding site" evidence="8">
    <location>
        <position position="22"/>
    </location>
    <ligand>
        <name>ATP</name>
        <dbReference type="ChEBI" id="CHEBI:30616"/>
    </ligand>
</feature>
<dbReference type="AlphaFoldDB" id="A0A101R1F4"/>
<keyword evidence="2 8" id="KW-0028">Amino-acid biosynthesis</keyword>
<protein>
    <recommendedName>
        <fullName evidence="8">Glutamate 5-kinase</fullName>
        <ecNumber evidence="8">2.7.2.11</ecNumber>
    </recommendedName>
    <alternativeName>
        <fullName evidence="8">Gamma-glutamyl kinase</fullName>
        <shortName evidence="8">GK</shortName>
    </alternativeName>
</protein>
<keyword evidence="7 8" id="KW-0067">ATP-binding</keyword>
<evidence type="ECO:0000313" key="12">
    <source>
        <dbReference type="Proteomes" id="UP000053271"/>
    </source>
</evidence>
<dbReference type="EC" id="2.7.2.11" evidence="8"/>
<proteinExistence type="inferred from homology"/>
<keyword evidence="1 8" id="KW-0963">Cytoplasm</keyword>
<keyword evidence="6 8" id="KW-0418">Kinase</keyword>
<comment type="subcellular location">
    <subcellularLocation>
        <location evidence="8">Cytoplasm</location>
    </subcellularLocation>
</comment>
<evidence type="ECO:0000256" key="8">
    <source>
        <dbReference type="HAMAP-Rule" id="MF_00456"/>
    </source>
</evidence>
<accession>A0A101R1F4</accession>
<dbReference type="GO" id="GO:0004349">
    <property type="term" value="F:glutamate 5-kinase activity"/>
    <property type="evidence" value="ECO:0007669"/>
    <property type="project" value="UniProtKB-UniRule"/>
</dbReference>
<feature type="binding site" evidence="8">
    <location>
        <position position="149"/>
    </location>
    <ligand>
        <name>substrate</name>
    </ligand>
</feature>
<evidence type="ECO:0000256" key="2">
    <source>
        <dbReference type="ARBA" id="ARBA00022605"/>
    </source>
</evidence>
<dbReference type="CDD" id="cd04242">
    <property type="entry name" value="AAK_G5K_ProB"/>
    <property type="match status" value="1"/>
</dbReference>
<dbReference type="GeneID" id="91424496"/>
<dbReference type="Gene3D" id="2.30.130.10">
    <property type="entry name" value="PUA domain"/>
    <property type="match status" value="1"/>
</dbReference>
<comment type="function">
    <text evidence="8">Catalyzes the transfer of a phosphate group to glutamate to form L-glutamate 5-phosphate.</text>
</comment>
<dbReference type="UniPathway" id="UPA00098">
    <property type="reaction ID" value="UER00359"/>
</dbReference>
<dbReference type="PIRSF" id="PIRSF000729">
    <property type="entry name" value="GK"/>
    <property type="match status" value="1"/>
</dbReference>
<dbReference type="GO" id="GO:0055129">
    <property type="term" value="P:L-proline biosynthetic process"/>
    <property type="evidence" value="ECO:0007669"/>
    <property type="project" value="UniProtKB-UniRule"/>
</dbReference>
<evidence type="ECO:0000256" key="6">
    <source>
        <dbReference type="ARBA" id="ARBA00022777"/>
    </source>
</evidence>
<feature type="region of interest" description="Disordered" evidence="9">
    <location>
        <begin position="346"/>
        <end position="387"/>
    </location>
</feature>
<dbReference type="PROSITE" id="PS50890">
    <property type="entry name" value="PUA"/>
    <property type="match status" value="1"/>
</dbReference>
<keyword evidence="4 8" id="KW-0808">Transferase</keyword>
<sequence length="402" mass="41691">MTGRTEDVLRADVLTARRIVVKVGSSSLTTAVGGLDSDRVDALVDVLARARAAGTEIVLVSSGAIAAGLAPLGLAERPRDLARQQAAACVGQGLLVARYTASFARHGLRVGQVLLTADDVGRRTQYRNAHRALSQVLAMGAVPVVNENDTVATAEIRFGDNDRLAALVAHLVRADLLVLLSDVDGLYDGDPGRPGARRLAEVRGPGDLRDVELGSAGLAGVGTGGMVTKVEAARIATDAGIPVVLTAARHAADALAGRGTGTLFHRTGERAADHLLWLEHASTPRGAVRLTADAARAVVQDNRPLLAADVTGVEGHFAAGDPVELLDEDGRVVARGLAGVDARELPRTRPSPPREVVHPDDLVPVAGPTRAVERPVPRDGTPARGRTGVRIRVLPASAVPGP</sequence>
<dbReference type="Gene3D" id="3.40.1160.10">
    <property type="entry name" value="Acetylglutamate kinase-like"/>
    <property type="match status" value="2"/>
</dbReference>
<dbReference type="InterPro" id="IPR002478">
    <property type="entry name" value="PUA"/>
</dbReference>
<evidence type="ECO:0000256" key="3">
    <source>
        <dbReference type="ARBA" id="ARBA00022650"/>
    </source>
</evidence>
<dbReference type="PANTHER" id="PTHR43654">
    <property type="entry name" value="GLUTAMATE 5-KINASE"/>
    <property type="match status" value="1"/>
</dbReference>
<dbReference type="CDD" id="cd21157">
    <property type="entry name" value="PUA_G5K"/>
    <property type="match status" value="1"/>
</dbReference>
<keyword evidence="5 8" id="KW-0547">Nucleotide-binding</keyword>
<evidence type="ECO:0000259" key="10">
    <source>
        <dbReference type="SMART" id="SM00359"/>
    </source>
</evidence>
<feature type="binding site" evidence="8">
    <location>
        <begin position="223"/>
        <end position="229"/>
    </location>
    <ligand>
        <name>ATP</name>
        <dbReference type="ChEBI" id="CHEBI:30616"/>
    </ligand>
</feature>
<dbReference type="Pfam" id="PF00696">
    <property type="entry name" value="AA_kinase"/>
    <property type="match status" value="1"/>
</dbReference>
<comment type="similarity">
    <text evidence="8">Belongs to the glutamate 5-kinase family.</text>
</comment>
<dbReference type="InterPro" id="IPR001048">
    <property type="entry name" value="Asp/Glu/Uridylate_kinase"/>
</dbReference>
<comment type="caution">
    <text evidence="11">The sequence shown here is derived from an EMBL/GenBank/DDBJ whole genome shotgun (WGS) entry which is preliminary data.</text>
</comment>
<dbReference type="SMART" id="SM00359">
    <property type="entry name" value="PUA"/>
    <property type="match status" value="1"/>
</dbReference>
<evidence type="ECO:0000256" key="7">
    <source>
        <dbReference type="ARBA" id="ARBA00022840"/>
    </source>
</evidence>
<dbReference type="InterPro" id="IPR036393">
    <property type="entry name" value="AceGlu_kinase-like_sf"/>
</dbReference>
<feature type="domain" description="PUA" evidence="10">
    <location>
        <begin position="286"/>
        <end position="358"/>
    </location>
</feature>
<organism evidence="11 12">
    <name type="scientific">Streptomyces longwoodensis</name>
    <dbReference type="NCBI Taxonomy" id="68231"/>
    <lineage>
        <taxon>Bacteria</taxon>
        <taxon>Bacillati</taxon>
        <taxon>Actinomycetota</taxon>
        <taxon>Actinomycetes</taxon>
        <taxon>Kitasatosporales</taxon>
        <taxon>Streptomycetaceae</taxon>
        <taxon>Streptomyces</taxon>
    </lineage>
</organism>
<gene>
    <name evidence="8" type="primary">proB</name>
    <name evidence="11" type="ORF">AQJ30_07735</name>
</gene>
<keyword evidence="3 8" id="KW-0641">Proline biosynthesis</keyword>
<dbReference type="Pfam" id="PF01472">
    <property type="entry name" value="PUA"/>
    <property type="match status" value="1"/>
</dbReference>
<dbReference type="PROSITE" id="PS00902">
    <property type="entry name" value="GLUTAMATE_5_KINASE"/>
    <property type="match status" value="1"/>
</dbReference>
<dbReference type="PANTHER" id="PTHR43654:SF1">
    <property type="entry name" value="ISOPENTENYL PHOSPHATE KINASE"/>
    <property type="match status" value="1"/>
</dbReference>
<dbReference type="Proteomes" id="UP000053271">
    <property type="component" value="Unassembled WGS sequence"/>
</dbReference>
<feature type="binding site" evidence="8">
    <location>
        <position position="62"/>
    </location>
    <ligand>
        <name>substrate</name>
    </ligand>
</feature>
<evidence type="ECO:0000256" key="4">
    <source>
        <dbReference type="ARBA" id="ARBA00022679"/>
    </source>
</evidence>